<dbReference type="SUPFAM" id="SSF55797">
    <property type="entry name" value="PR-1-like"/>
    <property type="match status" value="1"/>
</dbReference>
<evidence type="ECO:0008006" key="7">
    <source>
        <dbReference type="Google" id="ProtNLM"/>
    </source>
</evidence>
<comment type="caution">
    <text evidence="5">The sequence shown here is derived from an EMBL/GenBank/DDBJ whole genome shotgun (WGS) entry which is preliminary data.</text>
</comment>
<feature type="region of interest" description="Disordered" evidence="1">
    <location>
        <begin position="876"/>
        <end position="930"/>
    </location>
</feature>
<dbReference type="Gene3D" id="1.20.50.40">
    <property type="match status" value="1"/>
</dbReference>
<reference evidence="5 6" key="1">
    <citation type="submission" date="2015-10" db="EMBL/GenBank/DDBJ databases">
        <title>Butyribacter intestini gen. nov., sp. nov., a butyric acid-producing bacterium of the family Lachnospiraceae isolated from the human faeces.</title>
        <authorList>
            <person name="Zou Y."/>
            <person name="Xue W."/>
            <person name="Luo G."/>
            <person name="Lv M."/>
        </authorList>
    </citation>
    <scope>NUCLEOTIDE SEQUENCE [LARGE SCALE GENOMIC DNA]</scope>
    <source>
        <strain evidence="5 6">TF01-11</strain>
    </source>
</reference>
<dbReference type="RefSeq" id="WP_055940418.1">
    <property type="nucleotide sequence ID" value="NZ_JAQDCV010000006.1"/>
</dbReference>
<dbReference type="Pfam" id="PF00188">
    <property type="entry name" value="CAP"/>
    <property type="match status" value="1"/>
</dbReference>
<dbReference type="InterPro" id="IPR026906">
    <property type="entry name" value="LRR_5"/>
</dbReference>
<evidence type="ECO:0000256" key="2">
    <source>
        <dbReference type="SAM" id="SignalP"/>
    </source>
</evidence>
<dbReference type="InterPro" id="IPR035940">
    <property type="entry name" value="CAP_sf"/>
</dbReference>
<feature type="signal peptide" evidence="2">
    <location>
        <begin position="1"/>
        <end position="26"/>
    </location>
</feature>
<dbReference type="InterPro" id="IPR003343">
    <property type="entry name" value="Big_2"/>
</dbReference>
<dbReference type="InterPro" id="IPR008964">
    <property type="entry name" value="Invasin/intimin_cell_adhesion"/>
</dbReference>
<evidence type="ECO:0000256" key="1">
    <source>
        <dbReference type="SAM" id="MobiDB-lite"/>
    </source>
</evidence>
<gene>
    <name evidence="5" type="ORF">APZ18_00140</name>
</gene>
<keyword evidence="2" id="KW-0732">Signal</keyword>
<feature type="compositionally biased region" description="Basic residues" evidence="1">
    <location>
        <begin position="919"/>
        <end position="930"/>
    </location>
</feature>
<dbReference type="Gene3D" id="3.40.33.10">
    <property type="entry name" value="CAP"/>
    <property type="match status" value="1"/>
</dbReference>
<sequence length="1062" mass="116104">MMKKRFIAVIMSLVMCASLVLPVGYADVKADVKSAEILDTDVSEASDGCTLLGVYGTYYSQAMEALDKLNEIRKEACEEGDVPDPRNPERMLTADDYVPLKWSGDLESVAKIRAVEAGIAYAFMDSGHNRLNDKNTFSISYNGISGSAEDLAYNDTTDMGEGIMQFYMEKQYWVKENPTGEETGHYTSIINPKYKYVGCGDFYSKVGRFSNTLATELSEKEGLDESMLRAKKDVMQKIEVADQYIKEYTIEGDSEINTDATANYTVRVKIQRNNAVRSLWALGIDSFSSSDTSIATVTDDGVVTAIKNGTVTITAKSGDKVVATKDITVKCTHNKKIKNYTPATCQTEGKKTYYCDKCDYTEEKNIPKKAHDYVYGDVESDGKRTGVCSVCGDSVHITPPSSFNVKWNNESHTERGYSETLPMDLKSGSKIYCWPESVLDDSTYNDVVIETANSNIVSVPEEMTVNSSVNRLEIKKDGVCGIKIYPKYNSRIAKNYIFRIGEKGSLNIADADVTLSQSQYTYNGGECKPDVTVTVDGDTVLEKDVDYTISYENNKTAGIAKAVINGIGIFKGSVNKEFSIAKATDEVHTSQAVTDSAKAATCIENGLTEGSHCSVCGEVITAQNVIEKTGHKYVDGKCNVCGDISYIDDSGIRYTFDEDINGNKTFKADAIPGKTLTGEVEIKEEMAIGDVKYPVASIETGAFEGQSQITKIIVPEKIEKIGTKAFAGCSSLVEINFYPKTVPVIEDKLFGDMDTSKITVNTLSNALGYYVIREKENVTVQSGLKSRHIHTMQYHEPVSATCEKTGTVAYYSCSGCGKLYCDEQGIAELKESALTVPALGHAWESDYTIDKPATKNTAGEKSIHCMRCDARTDIQTIPATGGSDDQNGSDDNSNNSSDSNSGNNNSGTSGGDSPGSNTSKKKKYPKKGKKVTVKGIRYKVTGVVAKTKKFEVSCTGSKSKKITKLSIPEYVIISGIKFKVTAIDKKAFYKYTKLKTVTIGKNVKTFGTQAFAKSSKISKITIKTTKLTKKSVGKNVFSGIKKKAKFTYPKSKKAVYKKIFKA</sequence>
<proteinExistence type="predicted"/>
<organism evidence="5 6">
    <name type="scientific">Butyribacter intestini</name>
    <dbReference type="NCBI Taxonomy" id="1703332"/>
    <lineage>
        <taxon>Bacteria</taxon>
        <taxon>Bacillati</taxon>
        <taxon>Bacillota</taxon>
        <taxon>Clostridia</taxon>
        <taxon>Lachnospirales</taxon>
        <taxon>Lachnospiraceae</taxon>
        <taxon>Butyribacter</taxon>
    </lineage>
</organism>
<feature type="chain" id="PRO_5043991447" description="SCP domain-containing protein" evidence="2">
    <location>
        <begin position="27"/>
        <end position="1062"/>
    </location>
</feature>
<dbReference type="Gene3D" id="2.60.40.1080">
    <property type="match status" value="1"/>
</dbReference>
<dbReference type="InterPro" id="IPR014044">
    <property type="entry name" value="CAP_dom"/>
</dbReference>
<feature type="compositionally biased region" description="Low complexity" evidence="1">
    <location>
        <begin position="880"/>
        <end position="907"/>
    </location>
</feature>
<evidence type="ECO:0000313" key="6">
    <source>
        <dbReference type="Proteomes" id="UP000050833"/>
    </source>
</evidence>
<dbReference type="Pfam" id="PF13306">
    <property type="entry name" value="LRR_5"/>
    <property type="match status" value="2"/>
</dbReference>
<evidence type="ECO:0000259" key="3">
    <source>
        <dbReference type="Pfam" id="PF00188"/>
    </source>
</evidence>
<evidence type="ECO:0000259" key="4">
    <source>
        <dbReference type="Pfam" id="PF02368"/>
    </source>
</evidence>
<evidence type="ECO:0000313" key="5">
    <source>
        <dbReference type="EMBL" id="KQC85663.1"/>
    </source>
</evidence>
<dbReference type="InterPro" id="IPR032675">
    <property type="entry name" value="LRR_dom_sf"/>
</dbReference>
<dbReference type="AlphaFoldDB" id="A0AAW3JSK4"/>
<keyword evidence="6" id="KW-1185">Reference proteome</keyword>
<dbReference type="EMBL" id="LLKB01000001">
    <property type="protein sequence ID" value="KQC85663.1"/>
    <property type="molecule type" value="Genomic_DNA"/>
</dbReference>
<dbReference type="Gene3D" id="3.80.10.10">
    <property type="entry name" value="Ribonuclease Inhibitor"/>
    <property type="match status" value="2"/>
</dbReference>
<accession>A0AAW3JSK4</accession>
<dbReference type="SUPFAM" id="SSF49373">
    <property type="entry name" value="Invasin/intimin cell-adhesion fragments"/>
    <property type="match status" value="1"/>
</dbReference>
<feature type="domain" description="SCP" evidence="3">
    <location>
        <begin position="66"/>
        <end position="207"/>
    </location>
</feature>
<protein>
    <recommendedName>
        <fullName evidence="7">SCP domain-containing protein</fullName>
    </recommendedName>
</protein>
<dbReference type="Pfam" id="PF02368">
    <property type="entry name" value="Big_2"/>
    <property type="match status" value="1"/>
</dbReference>
<feature type="domain" description="BIG2" evidence="4">
    <location>
        <begin position="287"/>
        <end position="321"/>
    </location>
</feature>
<name>A0AAW3JSK4_9FIRM</name>
<dbReference type="Proteomes" id="UP000050833">
    <property type="component" value="Unassembled WGS sequence"/>
</dbReference>